<organism evidence="4 5">
    <name type="scientific">Candidatus Methanoperedens nitratireducens</name>
    <dbReference type="NCBI Taxonomy" id="1392998"/>
    <lineage>
        <taxon>Archaea</taxon>
        <taxon>Methanobacteriati</taxon>
        <taxon>Methanobacteriota</taxon>
        <taxon>Stenosarchaea group</taxon>
        <taxon>Methanomicrobia</taxon>
        <taxon>Methanosarcinales</taxon>
        <taxon>ANME-2 cluster</taxon>
        <taxon>Candidatus Methanoperedentaceae</taxon>
        <taxon>Candidatus Methanoperedens</taxon>
    </lineage>
</organism>
<gene>
    <name evidence="4" type="ORF">MPEBLZ_01891</name>
</gene>
<dbReference type="EMBL" id="LKCM01000139">
    <property type="protein sequence ID" value="KPQ43509.1"/>
    <property type="molecule type" value="Genomic_DNA"/>
</dbReference>
<dbReference type="Pfam" id="PF07752">
    <property type="entry name" value="S-layer"/>
    <property type="match status" value="2"/>
</dbReference>
<feature type="domain" description="S-layer family duplication" evidence="3">
    <location>
        <begin position="903"/>
        <end position="1160"/>
    </location>
</feature>
<feature type="transmembrane region" description="Helical" evidence="2">
    <location>
        <begin position="1438"/>
        <end position="1461"/>
    </location>
</feature>
<evidence type="ECO:0000259" key="3">
    <source>
        <dbReference type="Pfam" id="PF07752"/>
    </source>
</evidence>
<dbReference type="InterPro" id="IPR013783">
    <property type="entry name" value="Ig-like_fold"/>
</dbReference>
<dbReference type="InterPro" id="IPR006457">
    <property type="entry name" value="S_layer-rel_Mac"/>
</dbReference>
<dbReference type="Gene3D" id="2.60.98.40">
    <property type="match status" value="2"/>
</dbReference>
<dbReference type="Gene3D" id="2.60.40.10">
    <property type="entry name" value="Immunoglobulins"/>
    <property type="match status" value="2"/>
</dbReference>
<dbReference type="Gene3D" id="2.60.40.4190">
    <property type="match status" value="2"/>
</dbReference>
<dbReference type="PATRIC" id="fig|1719120.3.peg.2067"/>
<evidence type="ECO:0000256" key="2">
    <source>
        <dbReference type="SAM" id="Phobius"/>
    </source>
</evidence>
<evidence type="ECO:0000256" key="1">
    <source>
        <dbReference type="SAM" id="MobiDB-lite"/>
    </source>
</evidence>
<dbReference type="Proteomes" id="UP000050360">
    <property type="component" value="Unassembled WGS sequence"/>
</dbReference>
<evidence type="ECO:0000313" key="5">
    <source>
        <dbReference type="Proteomes" id="UP000050360"/>
    </source>
</evidence>
<accession>A0A0P8AGK1</accession>
<keyword evidence="2" id="KW-1133">Transmembrane helix</keyword>
<keyword evidence="2" id="KW-0472">Membrane</keyword>
<keyword evidence="2" id="KW-0812">Transmembrane</keyword>
<feature type="domain" description="S-layer family duplication" evidence="3">
    <location>
        <begin position="623"/>
        <end position="872"/>
    </location>
</feature>
<dbReference type="NCBIfam" id="TIGR01567">
    <property type="entry name" value="S_layer_rel_Mac"/>
    <property type="match status" value="2"/>
</dbReference>
<proteinExistence type="predicted"/>
<feature type="region of interest" description="Disordered" evidence="1">
    <location>
        <begin position="122"/>
        <end position="143"/>
    </location>
</feature>
<reference evidence="4 5" key="1">
    <citation type="submission" date="2015-09" db="EMBL/GenBank/DDBJ databases">
        <title>A metagenomics-based metabolic model of nitrate-dependent anaerobic oxidation of methane by Methanoperedens-like archaea.</title>
        <authorList>
            <person name="Arshad A."/>
            <person name="Speth D.R."/>
            <person name="De Graaf R.M."/>
            <person name="Op Den Camp H.J."/>
            <person name="Jetten M.S."/>
            <person name="Welte C.U."/>
        </authorList>
    </citation>
    <scope>NUCLEOTIDE SEQUENCE [LARGE SCALE GENOMIC DNA]</scope>
</reference>
<evidence type="ECO:0000313" key="4">
    <source>
        <dbReference type="EMBL" id="KPQ43509.1"/>
    </source>
</evidence>
<comment type="caution">
    <text evidence="4">The sequence shown here is derived from an EMBL/GenBank/DDBJ whole genome shotgun (WGS) entry which is preliminary data.</text>
</comment>
<sequence length="1486" mass="158955">MIPKRDINRIISVLMLLSLVYTAAGYMFETDFNGAKAIEAVPGATSTNTVTTTPAPTPTANAAVNATAAPTANAAVNVTVAPTNTTATPPTANATTNATAAPTANATPSPTLNATANATVSPTANATSTPVPPGEPGITSYSPPTPVSDIIGATRAFNITVNQTVNVIWLINGVQAGTDTGVTTSSYTNTSAAQGTWNVTVVASNDNGTATQNWDWVVTVPGPPSILASDPPGPVNDIVGTPRAFSITVNQTGDVAWLMNDSVVQNNSNVTTANYTNISAVPGTFNITAVFTSIYGTISSNWTWYVKNPPQNVTNLTIIATGPTYINWTWDAPADESFNGTQILIDGALKDTLPEPLNYYNGTGFIQGTSHNISVIAVDTPGNKAIPPWPTSTGITTNTPIGNEVTPLELPSGVTVTFANITEEGITTVSSEKTPPVAPGFMPLGPYINITTTANFTGPVTITLNYTQPPDGFNRSNVRLYSLNNSAWEDMTTNMNENIVTGVVSGLPLVVAGIYPPPNITIIREPSTEITVRDSIVFNISIDQAATVNWTVNGNTSLGPLVVPAGGVSNFTFNSTAMGNYSIAAEAENINGTSSRSWNVTVHPVTFFKGNRIWDGSKPDEFSLNYTWDSMSFSGFYYDINEDVGDESITMSMNGYRDRTISSSNISYTTSSQEVVFGYSGFGRYNVVGFMADKYFAGYTANTKPPEPTTGIDPVNTISQGHLYRVLIDDDTRRTISLGSTLALKDGYVIKAKDIDLNARTMLISLLKDGTEVDSTPLSAGQTYVYTKDDLPLIMLRFENVFSGQEIQTAFLRGLFQISENYDTVSTGNDFGIMEITSISDKNIMMRNRASLSLGAGNTIDLMGDLKIIVADDPDVRFALSVQRTGEFEVRSSVYKESDPIDTWTPYNFGMNIGKTVLGFYYDLDKGIGEETLQLAAPLAGSRTIPDGGLLYRTTPQEVSFGYDGFGSYDVIGFMADKYFAGYTTNSRPPGPTTSIDPISIIASGQLHKILIDDDAQRTFSVGGNIALKEGYVLKATDIDLNARTILLSLLKDGAEVDVAPLSAGQTYVYTKDTGGSDIPLILVRFDNVFSGQEIQSAFIKGLFQISESYVTINAGNRFGKMVVRSVGTDNIQMSNDGSISLSKGTNESLMGNITVKVGDTTDNSLRFYFAVDVTSEMIASQLIIDAPARATAGDNIMIRVTAGGNPVDGAALAINSSGIGQTSINGTLNYTLPRTMKGTYNITATRSGYDNAIKNIEVLEYIERKLNIDAPIMANQSETITIIVTSNNTNFSNATVSFDNATIGFTNINGALNYTLNTSGIHNLSASKTGYITAAREINIRAPFSEYKALDINITPNVVFTGEDAIIKSNITNAGTKKDTLPVELIINGTAVDNGSVTLAPGEIKEINFTRKEARAGNYTVEILGQKGLLEVKPAPLIWRLILIVVIVTVLGIIAIYLLTTKNKISFESMRRKLSLGRPKDQTKL</sequence>
<feature type="region of interest" description="Disordered" evidence="1">
    <location>
        <begin position="84"/>
        <end position="109"/>
    </location>
</feature>
<protein>
    <submittedName>
        <fullName evidence="4">Cell surface protein</fullName>
    </submittedName>
</protein>
<name>A0A0P8AGK1_9EURY</name>